<comment type="caution">
    <text evidence="1">The sequence shown here is derived from an EMBL/GenBank/DDBJ whole genome shotgun (WGS) entry which is preliminary data.</text>
</comment>
<accession>M0BNK0</accession>
<dbReference type="EMBL" id="AOIQ01000010">
    <property type="protein sequence ID" value="ELZ12032.1"/>
    <property type="molecule type" value="Genomic_DNA"/>
</dbReference>
<sequence length="39" mass="4341">MDATEKELIDKLDTETDGSMLVVTWDASVDTLIELANEQ</sequence>
<dbReference type="STRING" id="1227490.C479_06307"/>
<evidence type="ECO:0000313" key="1">
    <source>
        <dbReference type="EMBL" id="ELZ12032.1"/>
    </source>
</evidence>
<dbReference type="Proteomes" id="UP000011560">
    <property type="component" value="Unassembled WGS sequence"/>
</dbReference>
<organism evidence="1 2">
    <name type="scientific">Halovivax asiaticus JCM 14624</name>
    <dbReference type="NCBI Taxonomy" id="1227490"/>
    <lineage>
        <taxon>Archaea</taxon>
        <taxon>Methanobacteriati</taxon>
        <taxon>Methanobacteriota</taxon>
        <taxon>Stenosarchaea group</taxon>
        <taxon>Halobacteria</taxon>
        <taxon>Halobacteriales</taxon>
        <taxon>Natrialbaceae</taxon>
        <taxon>Halovivax</taxon>
    </lineage>
</organism>
<reference evidence="1 2" key="1">
    <citation type="journal article" date="2014" name="PLoS Genet.">
        <title>Phylogenetically driven sequencing of extremely halophilic archaea reveals strategies for static and dynamic osmo-response.</title>
        <authorList>
            <person name="Becker E.A."/>
            <person name="Seitzer P.M."/>
            <person name="Tritt A."/>
            <person name="Larsen D."/>
            <person name="Krusor M."/>
            <person name="Yao A.I."/>
            <person name="Wu D."/>
            <person name="Madern D."/>
            <person name="Eisen J.A."/>
            <person name="Darling A.E."/>
            <person name="Facciotti M.T."/>
        </authorList>
    </citation>
    <scope>NUCLEOTIDE SEQUENCE [LARGE SCALE GENOMIC DNA]</scope>
    <source>
        <strain evidence="1 2">JCM 14624</strain>
    </source>
</reference>
<keyword evidence="2" id="KW-1185">Reference proteome</keyword>
<proteinExistence type="predicted"/>
<protein>
    <submittedName>
        <fullName evidence="1">Uncharacterized protein</fullName>
    </submittedName>
</protein>
<evidence type="ECO:0000313" key="2">
    <source>
        <dbReference type="Proteomes" id="UP000011560"/>
    </source>
</evidence>
<dbReference type="AlphaFoldDB" id="M0BNK0"/>
<gene>
    <name evidence="1" type="ORF">C479_06307</name>
</gene>
<name>M0BNK0_9EURY</name>